<dbReference type="SUPFAM" id="SSF110849">
    <property type="entry name" value="ParB/Sulfiredoxin"/>
    <property type="match status" value="1"/>
</dbReference>
<dbReference type="InterPro" id="IPR004437">
    <property type="entry name" value="ParB/RepB/Spo0J"/>
</dbReference>
<protein>
    <submittedName>
        <fullName evidence="4">ParB-like partition protein</fullName>
    </submittedName>
</protein>
<dbReference type="Pfam" id="PF02195">
    <property type="entry name" value="ParB_N"/>
    <property type="match status" value="1"/>
</dbReference>
<dbReference type="InterPro" id="IPR050336">
    <property type="entry name" value="Chromosome_partition/occlusion"/>
</dbReference>
<evidence type="ECO:0000313" key="4">
    <source>
        <dbReference type="EMBL" id="ACL77595.1"/>
    </source>
</evidence>
<dbReference type="Proteomes" id="UP000001349">
    <property type="component" value="Chromosome"/>
</dbReference>
<feature type="region of interest" description="Disordered" evidence="2">
    <location>
        <begin position="430"/>
        <end position="449"/>
    </location>
</feature>
<evidence type="ECO:0000313" key="5">
    <source>
        <dbReference type="Proteomes" id="UP000001349"/>
    </source>
</evidence>
<dbReference type="STRING" id="394503.Ccel_3306"/>
<gene>
    <name evidence="4" type="ordered locus">Ccel_3306</name>
</gene>
<dbReference type="AlphaFoldDB" id="B8I139"/>
<dbReference type="eggNOG" id="COG1475">
    <property type="taxonomic scope" value="Bacteria"/>
</dbReference>
<dbReference type="PANTHER" id="PTHR33375:SF1">
    <property type="entry name" value="CHROMOSOME-PARTITIONING PROTEIN PARB-RELATED"/>
    <property type="match status" value="1"/>
</dbReference>
<accession>B8I139</accession>
<dbReference type="GO" id="GO:0007059">
    <property type="term" value="P:chromosome segregation"/>
    <property type="evidence" value="ECO:0007669"/>
    <property type="project" value="TreeGrafter"/>
</dbReference>
<dbReference type="OrthoDB" id="9802051at2"/>
<reference evidence="4 5" key="1">
    <citation type="submission" date="2009-01" db="EMBL/GenBank/DDBJ databases">
        <title>Complete sequence of Clostridium cellulolyticum H10.</title>
        <authorList>
            <consortium name="US DOE Joint Genome Institute"/>
            <person name="Lucas S."/>
            <person name="Copeland A."/>
            <person name="Lapidus A."/>
            <person name="Glavina del Rio T."/>
            <person name="Dalin E."/>
            <person name="Tice H."/>
            <person name="Bruce D."/>
            <person name="Goodwin L."/>
            <person name="Pitluck S."/>
            <person name="Chertkov O."/>
            <person name="Saunders E."/>
            <person name="Brettin T."/>
            <person name="Detter J.C."/>
            <person name="Han C."/>
            <person name="Larimer F."/>
            <person name="Land M."/>
            <person name="Hauser L."/>
            <person name="Kyrpides N."/>
            <person name="Ivanova N."/>
            <person name="Zhou J."/>
            <person name="Richardson P."/>
        </authorList>
    </citation>
    <scope>NUCLEOTIDE SEQUENCE [LARGE SCALE GENOMIC DNA]</scope>
    <source>
        <strain evidence="5">ATCC 35319 / DSM 5812 / JCM 6584 / H10</strain>
    </source>
</reference>
<dbReference type="PANTHER" id="PTHR33375">
    <property type="entry name" value="CHROMOSOME-PARTITIONING PROTEIN PARB-RELATED"/>
    <property type="match status" value="1"/>
</dbReference>
<dbReference type="InterPro" id="IPR003115">
    <property type="entry name" value="ParB_N"/>
</dbReference>
<organism evidence="4 5">
    <name type="scientific">Ruminiclostridium cellulolyticum (strain ATCC 35319 / DSM 5812 / JCM 6584 / H10)</name>
    <name type="common">Clostridium cellulolyticum</name>
    <dbReference type="NCBI Taxonomy" id="394503"/>
    <lineage>
        <taxon>Bacteria</taxon>
        <taxon>Bacillati</taxon>
        <taxon>Bacillota</taxon>
        <taxon>Clostridia</taxon>
        <taxon>Eubacteriales</taxon>
        <taxon>Oscillospiraceae</taxon>
        <taxon>Ruminiclostridium</taxon>
    </lineage>
</organism>
<dbReference type="eggNOG" id="COG0710">
    <property type="taxonomic scope" value="Bacteria"/>
</dbReference>
<evidence type="ECO:0000256" key="2">
    <source>
        <dbReference type="SAM" id="MobiDB-lite"/>
    </source>
</evidence>
<dbReference type="GO" id="GO:0003677">
    <property type="term" value="F:DNA binding"/>
    <property type="evidence" value="ECO:0007669"/>
    <property type="project" value="InterPro"/>
</dbReference>
<dbReference type="EMBL" id="CP001348">
    <property type="protein sequence ID" value="ACL77595.1"/>
    <property type="molecule type" value="Genomic_DNA"/>
</dbReference>
<dbReference type="InterPro" id="IPR036086">
    <property type="entry name" value="ParB/Sulfiredoxin_sf"/>
</dbReference>
<dbReference type="Gene3D" id="1.10.10.2830">
    <property type="match status" value="1"/>
</dbReference>
<dbReference type="HOGENOM" id="CLU_046969_0_0_9"/>
<evidence type="ECO:0000256" key="1">
    <source>
        <dbReference type="ARBA" id="ARBA00006295"/>
    </source>
</evidence>
<dbReference type="SMART" id="SM00470">
    <property type="entry name" value="ParB"/>
    <property type="match status" value="1"/>
</dbReference>
<dbReference type="NCBIfam" id="TIGR00180">
    <property type="entry name" value="parB_part"/>
    <property type="match status" value="1"/>
</dbReference>
<name>B8I139_RUMCH</name>
<evidence type="ECO:0000259" key="3">
    <source>
        <dbReference type="SMART" id="SM00470"/>
    </source>
</evidence>
<dbReference type="KEGG" id="cce:Ccel_3306"/>
<dbReference type="GO" id="GO:0005694">
    <property type="term" value="C:chromosome"/>
    <property type="evidence" value="ECO:0007669"/>
    <property type="project" value="TreeGrafter"/>
</dbReference>
<dbReference type="SUPFAM" id="SSF109709">
    <property type="entry name" value="KorB DNA-binding domain-like"/>
    <property type="match status" value="1"/>
</dbReference>
<proteinExistence type="inferred from homology"/>
<comment type="similarity">
    <text evidence="1">Belongs to the ParB family.</text>
</comment>
<keyword evidence="5" id="KW-1185">Reference proteome</keyword>
<sequence length="449" mass="51969">MIQNININKLKNHPKNPRKELGDLTELAESIKTYGVFQNLTVVPWFCFETGVGADDPKQQEEMGYFVVIGNRRLAAAKLAGLEELPCVISDMDYKTQLATMLLENMQRNDLTIYEQAQGFQMMLDLGESLNDISEKTGLSETTVRRRVKLLEFDSDKFKKSVERGGTLMDYMELDKIQDIKLRNNVLDKIGTSNFKYELQAAIDKEKREKNKALWVAELNKFATQVKNSNGLQQVNAYYNLSQKPEITKPTDADTVEYFFFVSEYGSITLYKKSENNSRSTSDNSAYEEKQKRISEQRAALDEISKRAYQLRRAFVLDISNAKAKKNIGTIIQYSLWAMLDDYNYLDYEEFSEIIGMENDDENDEKDLYFATISEHVSTQPERNLLIATYLALDKERETYYGWNNQYMDNGTLNTVYNLLEKLGYEMSDEEKSMRDGTHELFENSEAEK</sequence>
<dbReference type="Gene3D" id="3.90.1530.30">
    <property type="match status" value="1"/>
</dbReference>
<feature type="domain" description="ParB-like N-terminal" evidence="3">
    <location>
        <begin position="3"/>
        <end position="106"/>
    </location>
</feature>